<protein>
    <recommendedName>
        <fullName evidence="1">Defective in cullin neddylation protein</fullName>
    </recommendedName>
</protein>
<dbReference type="PROSITE" id="PS51229">
    <property type="entry name" value="DCUN1"/>
    <property type="match status" value="1"/>
</dbReference>
<name>A0A1Y1I5F0_KLENI</name>
<dbReference type="EMBL" id="DF237136">
    <property type="protein sequence ID" value="GAQ84391.1"/>
    <property type="molecule type" value="Genomic_DNA"/>
</dbReference>
<dbReference type="Gene3D" id="1.10.238.10">
    <property type="entry name" value="EF-hand"/>
    <property type="match status" value="1"/>
</dbReference>
<evidence type="ECO:0000313" key="4">
    <source>
        <dbReference type="EMBL" id="GAQ84391.1"/>
    </source>
</evidence>
<sequence>MRRSSRSQPTPAPSAGRTSRGDSEKVEALFAHYADDEADIGPTGVERLCDDLGISTTDIRILLLAWRLKASRMGYFSRDEWRQGLKGLRVDSLDKLKRVLPSLQDEVANPYTFKEFYQFAFRFCLTEPLQKTLDIETATVMLELVLGTHPHLPTFVQFLQEQKEYKAINLDQWTAFLRFCNEVKPDLSNYDESQAWPLLLDNYVEWAKEKQH</sequence>
<organism evidence="4 5">
    <name type="scientific">Klebsormidium nitens</name>
    <name type="common">Green alga</name>
    <name type="synonym">Ulothrix nitens</name>
    <dbReference type="NCBI Taxonomy" id="105231"/>
    <lineage>
        <taxon>Eukaryota</taxon>
        <taxon>Viridiplantae</taxon>
        <taxon>Streptophyta</taxon>
        <taxon>Klebsormidiophyceae</taxon>
        <taxon>Klebsormidiales</taxon>
        <taxon>Klebsormidiaceae</taxon>
        <taxon>Klebsormidium</taxon>
    </lineage>
</organism>
<dbReference type="Pfam" id="PF03556">
    <property type="entry name" value="Cullin_binding"/>
    <property type="match status" value="1"/>
</dbReference>
<dbReference type="InterPro" id="IPR005176">
    <property type="entry name" value="PONY_dom"/>
</dbReference>
<dbReference type="InterPro" id="IPR014764">
    <property type="entry name" value="DCN-prot"/>
</dbReference>
<dbReference type="GO" id="GO:0000151">
    <property type="term" value="C:ubiquitin ligase complex"/>
    <property type="evidence" value="ECO:0000318"/>
    <property type="project" value="GO_Central"/>
</dbReference>
<dbReference type="GO" id="GO:0005886">
    <property type="term" value="C:plasma membrane"/>
    <property type="evidence" value="ECO:0007669"/>
    <property type="project" value="UniProtKB-ARBA"/>
</dbReference>
<reference evidence="4 5" key="1">
    <citation type="journal article" date="2014" name="Nat. Commun.">
        <title>Klebsormidium flaccidum genome reveals primary factors for plant terrestrial adaptation.</title>
        <authorList>
            <person name="Hori K."/>
            <person name="Maruyama F."/>
            <person name="Fujisawa T."/>
            <person name="Togashi T."/>
            <person name="Yamamoto N."/>
            <person name="Seo M."/>
            <person name="Sato S."/>
            <person name="Yamada T."/>
            <person name="Mori H."/>
            <person name="Tajima N."/>
            <person name="Moriyama T."/>
            <person name="Ikeuchi M."/>
            <person name="Watanabe M."/>
            <person name="Wada H."/>
            <person name="Kobayashi K."/>
            <person name="Saito M."/>
            <person name="Masuda T."/>
            <person name="Sasaki-Sekimoto Y."/>
            <person name="Mashiguchi K."/>
            <person name="Awai K."/>
            <person name="Shimojima M."/>
            <person name="Masuda S."/>
            <person name="Iwai M."/>
            <person name="Nobusawa T."/>
            <person name="Narise T."/>
            <person name="Kondo S."/>
            <person name="Saito H."/>
            <person name="Sato R."/>
            <person name="Murakawa M."/>
            <person name="Ihara Y."/>
            <person name="Oshima-Yamada Y."/>
            <person name="Ohtaka K."/>
            <person name="Satoh M."/>
            <person name="Sonobe K."/>
            <person name="Ishii M."/>
            <person name="Ohtani R."/>
            <person name="Kanamori-Sato M."/>
            <person name="Honoki R."/>
            <person name="Miyazaki D."/>
            <person name="Mochizuki H."/>
            <person name="Umetsu J."/>
            <person name="Higashi K."/>
            <person name="Shibata D."/>
            <person name="Kamiya Y."/>
            <person name="Sato N."/>
            <person name="Nakamura Y."/>
            <person name="Tabata S."/>
            <person name="Ida S."/>
            <person name="Kurokawa K."/>
            <person name="Ohta H."/>
        </authorList>
    </citation>
    <scope>NUCLEOTIDE SEQUENCE [LARGE SCALE GENOMIC DNA]</scope>
    <source>
        <strain evidence="4 5">NIES-2285</strain>
    </source>
</reference>
<comment type="function">
    <text evidence="1">Neddylation of cullins play an essential role in the regulation of SCF-type complexes activity.</text>
</comment>
<dbReference type="GO" id="GO:0045116">
    <property type="term" value="P:protein neddylation"/>
    <property type="evidence" value="ECO:0000318"/>
    <property type="project" value="GO_Central"/>
</dbReference>
<dbReference type="OMA" id="CIAWFRE"/>
<evidence type="ECO:0000256" key="2">
    <source>
        <dbReference type="SAM" id="MobiDB-lite"/>
    </source>
</evidence>
<feature type="region of interest" description="Disordered" evidence="2">
    <location>
        <begin position="1"/>
        <end position="23"/>
    </location>
</feature>
<feature type="domain" description="DCUN1" evidence="3">
    <location>
        <begin position="21"/>
        <end position="208"/>
    </location>
</feature>
<accession>A0A1Y1I5F0</accession>
<dbReference type="PANTHER" id="PTHR12281">
    <property type="entry name" value="RP42 RELATED"/>
    <property type="match status" value="1"/>
</dbReference>
<dbReference type="GO" id="GO:0097602">
    <property type="term" value="F:cullin family protein binding"/>
    <property type="evidence" value="ECO:0000318"/>
    <property type="project" value="GO_Central"/>
</dbReference>
<dbReference type="OrthoDB" id="286637at2759"/>
<proteinExistence type="predicted"/>
<keyword evidence="5" id="KW-1185">Reference proteome</keyword>
<evidence type="ECO:0000313" key="5">
    <source>
        <dbReference type="Proteomes" id="UP000054558"/>
    </source>
</evidence>
<evidence type="ECO:0000256" key="1">
    <source>
        <dbReference type="RuleBase" id="RU410713"/>
    </source>
</evidence>
<dbReference type="InterPro" id="IPR042460">
    <property type="entry name" value="DCN1-like_PONY"/>
</dbReference>
<dbReference type="GO" id="GO:0031624">
    <property type="term" value="F:ubiquitin conjugating enzyme binding"/>
    <property type="evidence" value="ECO:0000318"/>
    <property type="project" value="GO_Central"/>
</dbReference>
<dbReference type="Gene3D" id="1.10.238.200">
    <property type="entry name" value="Cullin, PONY binding domain"/>
    <property type="match status" value="1"/>
</dbReference>
<dbReference type="Proteomes" id="UP000054558">
    <property type="component" value="Unassembled WGS sequence"/>
</dbReference>
<dbReference type="PANTHER" id="PTHR12281:SF12">
    <property type="entry name" value="DEFECTIVE IN CULLIN NEDDYLATION PROTEIN"/>
    <property type="match status" value="1"/>
</dbReference>
<dbReference type="AlphaFoldDB" id="A0A1Y1I5F0"/>
<gene>
    <name evidence="4" type="ORF">KFL_001870120</name>
</gene>
<dbReference type="GO" id="GO:0032182">
    <property type="term" value="F:ubiquitin-like protein binding"/>
    <property type="evidence" value="ECO:0000318"/>
    <property type="project" value="GO_Central"/>
</dbReference>
<evidence type="ECO:0000259" key="3">
    <source>
        <dbReference type="PROSITE" id="PS51229"/>
    </source>
</evidence>
<dbReference type="STRING" id="105231.A0A1Y1I5F0"/>
<dbReference type="FunFam" id="1.10.238.200:FF:000003">
    <property type="entry name" value="DCN1-like protein 3"/>
    <property type="match status" value="1"/>
</dbReference>